<name>A0A225T0E3_9BURK</name>
<organism evidence="2 3">
    <name type="scientific">Herbaspirillum aquaticum</name>
    <dbReference type="NCBI Taxonomy" id="568783"/>
    <lineage>
        <taxon>Bacteria</taxon>
        <taxon>Pseudomonadati</taxon>
        <taxon>Pseudomonadota</taxon>
        <taxon>Betaproteobacteria</taxon>
        <taxon>Burkholderiales</taxon>
        <taxon>Oxalobacteraceae</taxon>
        <taxon>Herbaspirillum</taxon>
    </lineage>
</organism>
<evidence type="ECO:0008006" key="4">
    <source>
        <dbReference type="Google" id="ProtNLM"/>
    </source>
</evidence>
<dbReference type="Gene3D" id="2.50.20.10">
    <property type="entry name" value="Lipoprotein localisation LolA/LolB/LppX"/>
    <property type="match status" value="1"/>
</dbReference>
<feature type="signal peptide" evidence="1">
    <location>
        <begin position="1"/>
        <end position="20"/>
    </location>
</feature>
<comment type="caution">
    <text evidence="2">The sequence shown here is derived from an EMBL/GenBank/DDBJ whole genome shotgun (WGS) entry which is preliminary data.</text>
</comment>
<keyword evidence="1" id="KW-0732">Signal</keyword>
<evidence type="ECO:0000313" key="3">
    <source>
        <dbReference type="Proteomes" id="UP000214747"/>
    </source>
</evidence>
<dbReference type="Proteomes" id="UP000214747">
    <property type="component" value="Unassembled WGS sequence"/>
</dbReference>
<sequence length="453" mass="50417">MKVIHMSAIALALAATFAQAATPADLGGSLTPLGGEKAGGNGVPDWKEDNVVLPGWSYGKLRRDFFKYKDEKKTDTIDAANVDKYASKLTAGQVALIKQIKGYKMDVYPSHRYCSAPDFVVENTKKNTSAKLGADGWSLAEAVVPGIPFPVPKTGEEVMYNSKMRYRGVALEWKSTITAVSPRKGSSEWIKAGSQQTMFFPWAAKGSVNLSTLPPVEYYTYFAYNSPTALAGQALSLTTFLNQAGGETFYYFPGQRRVRRMPSYAYDSPQIGMENQYTLDEPMVFNGTIDRFDWKLVGKKEIYVPYGSFGATDFKAKFEDVAGDDYIAENARRYELHRVWVVEATVKAGVRHLAPKRTFYVDEDSWNLVAADDYDAQGKLWKHREAYVIPVYETGSCDQAGFAQYNLAEGRYVFDLHSAGTGRDMAWEVDGKGNPRTKASFYSADNLRAISDR</sequence>
<dbReference type="Pfam" id="PF07044">
    <property type="entry name" value="DUF1329"/>
    <property type="match status" value="1"/>
</dbReference>
<proteinExistence type="predicted"/>
<dbReference type="AlphaFoldDB" id="A0A225T0E3"/>
<dbReference type="InterPro" id="IPR010752">
    <property type="entry name" value="DUF1329"/>
</dbReference>
<dbReference type="RefSeq" id="WP_088753437.1">
    <property type="nucleotide sequence ID" value="NZ_JARJFG010000001.1"/>
</dbReference>
<dbReference type="CDD" id="cd16329">
    <property type="entry name" value="LolA_like"/>
    <property type="match status" value="1"/>
</dbReference>
<accession>A0A225T0E3</accession>
<keyword evidence="3" id="KW-1185">Reference proteome</keyword>
<protein>
    <recommendedName>
        <fullName evidence="4">DUF1329 domain-containing protein</fullName>
    </recommendedName>
</protein>
<evidence type="ECO:0000256" key="1">
    <source>
        <dbReference type="SAM" id="SignalP"/>
    </source>
</evidence>
<evidence type="ECO:0000313" key="2">
    <source>
        <dbReference type="EMBL" id="OWY36753.1"/>
    </source>
</evidence>
<reference evidence="2 3" key="1">
    <citation type="journal article" date="2010" name="Int. J. Syst. Evol. Microbiol.">
        <title>Reclassification of Herbaspirillum putei as a later heterotypic synonym of Herbaspirillum huttiense, with the description of H. huttiense subsp. huttiense subsp. nov. and H. huttiense subsp. putei subsp. nov., comb. nov., and description of Herbaspirillum aquaticum sp. nov.</title>
        <authorList>
            <person name="Dobritsa A.P."/>
            <person name="Reddy M.C."/>
            <person name="Samadpour M."/>
        </authorList>
    </citation>
    <scope>NUCLEOTIDE SEQUENCE [LARGE SCALE GENOMIC DNA]</scope>
    <source>
        <strain evidence="2 3">IEH 4430</strain>
    </source>
</reference>
<gene>
    <name evidence="2" type="ORF">CEJ45_01245</name>
</gene>
<feature type="chain" id="PRO_5012420528" description="DUF1329 domain-containing protein" evidence="1">
    <location>
        <begin position="21"/>
        <end position="453"/>
    </location>
</feature>
<dbReference type="EMBL" id="NJGV01000001">
    <property type="protein sequence ID" value="OWY36753.1"/>
    <property type="molecule type" value="Genomic_DNA"/>
</dbReference>